<proteinExistence type="predicted"/>
<reference evidence="4 5" key="1">
    <citation type="submission" date="2019-07" db="EMBL/GenBank/DDBJ databases">
        <title>Genomic Encyclopedia of Type Strains, Phase III (KMG-III): the genomes of soil and plant-associated and newly described type strains.</title>
        <authorList>
            <person name="Whitman W."/>
        </authorList>
    </citation>
    <scope>NUCLEOTIDE SEQUENCE [LARGE SCALE GENOMIC DNA]</scope>
    <source>
        <strain evidence="4 5">BL24</strain>
    </source>
</reference>
<dbReference type="PANTHER" id="PTHR45138:SF9">
    <property type="entry name" value="DIGUANYLATE CYCLASE DGCM-RELATED"/>
    <property type="match status" value="1"/>
</dbReference>
<feature type="transmembrane region" description="Helical" evidence="1">
    <location>
        <begin position="144"/>
        <end position="167"/>
    </location>
</feature>
<dbReference type="InterPro" id="IPR000014">
    <property type="entry name" value="PAS"/>
</dbReference>
<organism evidence="4 5">
    <name type="scientific">Paenibacillus methanolicus</name>
    <dbReference type="NCBI Taxonomy" id="582686"/>
    <lineage>
        <taxon>Bacteria</taxon>
        <taxon>Bacillati</taxon>
        <taxon>Bacillota</taxon>
        <taxon>Bacilli</taxon>
        <taxon>Bacillales</taxon>
        <taxon>Paenibacillaceae</taxon>
        <taxon>Paenibacillus</taxon>
    </lineage>
</organism>
<gene>
    <name evidence="4" type="ORF">BCM02_104128</name>
</gene>
<feature type="transmembrane region" description="Helical" evidence="1">
    <location>
        <begin position="179"/>
        <end position="200"/>
    </location>
</feature>
<evidence type="ECO:0000256" key="1">
    <source>
        <dbReference type="SAM" id="Phobius"/>
    </source>
</evidence>
<sequence length="527" mass="58549">MSNAVHNYIVIICVSGVLSVLLGIYAYTLKSTFSGLKTFVWISVFSAIYTFSFALELASTTYEEALRWTYAEFFGMPFLAPCCLLMVMQYIGLDRFVTRRNLILMFAIPAITLLMVLTNEYHHLFYADIYIRPGETSLFLDIEIGPWYIVNGSYTFGCLLFGGILLIRQWRGARSAYRLQMAILIANLYIPMMMSFLYLMGLTPYGMDPVPVTLCVVNGLYIWSIVTSGLLTVAPVARAAIFESMRDAVLVLDPTGRVADYNGAALKLIPSLGQSSIGRTLRELAFAPSVAELIPSLEALDEEERDLRWTHEDGTVSWYKAHAWPVMRSKKQLGGKAIVFVDVTESVRLHDELRHLATVDGLTQIANRAYFMRSAEELLAKSRLAGKPCAIVLLDIDHFKSVNDEHGHAAGDQALRHVVARCQPHLRSVDLFGRYGGEEFVLCLPATDTNQAMLLAERLRGAIASHPLPLERRSLPLTASFGVAVSHSPHDTLDGLLRQADDALYRAKRGGRNAVEPGASMREDVPG</sequence>
<dbReference type="RefSeq" id="WP_187434173.1">
    <property type="nucleotide sequence ID" value="NZ_VNHS01000004.1"/>
</dbReference>
<dbReference type="InterPro" id="IPR031621">
    <property type="entry name" value="HisKA_7TM"/>
</dbReference>
<evidence type="ECO:0000313" key="5">
    <source>
        <dbReference type="Proteomes" id="UP000323257"/>
    </source>
</evidence>
<keyword evidence="1" id="KW-0472">Membrane</keyword>
<dbReference type="Gene3D" id="3.30.70.270">
    <property type="match status" value="1"/>
</dbReference>
<dbReference type="InterPro" id="IPR013656">
    <property type="entry name" value="PAS_4"/>
</dbReference>
<dbReference type="Gene3D" id="3.30.450.20">
    <property type="entry name" value="PAS domain"/>
    <property type="match status" value="1"/>
</dbReference>
<dbReference type="EMBL" id="VNHS01000004">
    <property type="protein sequence ID" value="TYP75451.1"/>
    <property type="molecule type" value="Genomic_DNA"/>
</dbReference>
<dbReference type="Proteomes" id="UP000323257">
    <property type="component" value="Unassembled WGS sequence"/>
</dbReference>
<evidence type="ECO:0000313" key="4">
    <source>
        <dbReference type="EMBL" id="TYP75451.1"/>
    </source>
</evidence>
<dbReference type="PROSITE" id="PS50887">
    <property type="entry name" value="GGDEF"/>
    <property type="match status" value="1"/>
</dbReference>
<dbReference type="GO" id="GO:1902201">
    <property type="term" value="P:negative regulation of bacterial-type flagellum-dependent cell motility"/>
    <property type="evidence" value="ECO:0007669"/>
    <property type="project" value="TreeGrafter"/>
</dbReference>
<dbReference type="GO" id="GO:0005886">
    <property type="term" value="C:plasma membrane"/>
    <property type="evidence" value="ECO:0007669"/>
    <property type="project" value="TreeGrafter"/>
</dbReference>
<feature type="transmembrane region" description="Helical" evidence="1">
    <location>
        <begin position="6"/>
        <end position="27"/>
    </location>
</feature>
<feature type="transmembrane region" description="Helical" evidence="1">
    <location>
        <begin position="70"/>
        <end position="91"/>
    </location>
</feature>
<evidence type="ECO:0000259" key="3">
    <source>
        <dbReference type="PROSITE" id="PS50887"/>
    </source>
</evidence>
<dbReference type="SUPFAM" id="SSF55785">
    <property type="entry name" value="PYP-like sensor domain (PAS domain)"/>
    <property type="match status" value="1"/>
</dbReference>
<feature type="domain" description="PAC" evidence="2">
    <location>
        <begin position="303"/>
        <end position="355"/>
    </location>
</feature>
<dbReference type="GO" id="GO:0043709">
    <property type="term" value="P:cell adhesion involved in single-species biofilm formation"/>
    <property type="evidence" value="ECO:0007669"/>
    <property type="project" value="TreeGrafter"/>
</dbReference>
<dbReference type="InterPro" id="IPR029787">
    <property type="entry name" value="Nucleotide_cyclase"/>
</dbReference>
<dbReference type="CDD" id="cd01949">
    <property type="entry name" value="GGDEF"/>
    <property type="match status" value="1"/>
</dbReference>
<evidence type="ECO:0000259" key="2">
    <source>
        <dbReference type="PROSITE" id="PS50113"/>
    </source>
</evidence>
<name>A0A5S5C7R4_9BACL</name>
<dbReference type="FunFam" id="3.30.70.270:FF:000001">
    <property type="entry name" value="Diguanylate cyclase domain protein"/>
    <property type="match status" value="1"/>
</dbReference>
<dbReference type="Pfam" id="PF00990">
    <property type="entry name" value="GGDEF"/>
    <property type="match status" value="1"/>
</dbReference>
<keyword evidence="1" id="KW-1133">Transmembrane helix</keyword>
<dbReference type="InterPro" id="IPR050469">
    <property type="entry name" value="Diguanylate_Cyclase"/>
</dbReference>
<feature type="transmembrane region" description="Helical" evidence="1">
    <location>
        <begin position="103"/>
        <end position="124"/>
    </location>
</feature>
<dbReference type="PANTHER" id="PTHR45138">
    <property type="entry name" value="REGULATORY COMPONENTS OF SENSORY TRANSDUCTION SYSTEM"/>
    <property type="match status" value="1"/>
</dbReference>
<accession>A0A5S5C7R4</accession>
<dbReference type="Pfam" id="PF16927">
    <property type="entry name" value="HisKA_7TM"/>
    <property type="match status" value="1"/>
</dbReference>
<protein>
    <submittedName>
        <fullName evidence="4">PAS domain S-box-containing protein/diguanylate cyclase (GGDEF)-like protein</fullName>
    </submittedName>
</protein>
<dbReference type="PROSITE" id="PS50113">
    <property type="entry name" value="PAC"/>
    <property type="match status" value="1"/>
</dbReference>
<keyword evidence="1" id="KW-0812">Transmembrane</keyword>
<dbReference type="GO" id="GO:0052621">
    <property type="term" value="F:diguanylate cyclase activity"/>
    <property type="evidence" value="ECO:0007669"/>
    <property type="project" value="TreeGrafter"/>
</dbReference>
<dbReference type="InterPro" id="IPR000700">
    <property type="entry name" value="PAS-assoc_C"/>
</dbReference>
<dbReference type="AlphaFoldDB" id="A0A5S5C7R4"/>
<dbReference type="Pfam" id="PF08448">
    <property type="entry name" value="PAS_4"/>
    <property type="match status" value="1"/>
</dbReference>
<dbReference type="InterPro" id="IPR035965">
    <property type="entry name" value="PAS-like_dom_sf"/>
</dbReference>
<dbReference type="NCBIfam" id="TIGR00229">
    <property type="entry name" value="sensory_box"/>
    <property type="match status" value="1"/>
</dbReference>
<feature type="transmembrane region" description="Helical" evidence="1">
    <location>
        <begin position="220"/>
        <end position="241"/>
    </location>
</feature>
<dbReference type="NCBIfam" id="TIGR00254">
    <property type="entry name" value="GGDEF"/>
    <property type="match status" value="1"/>
</dbReference>
<dbReference type="InterPro" id="IPR000160">
    <property type="entry name" value="GGDEF_dom"/>
</dbReference>
<dbReference type="InterPro" id="IPR043128">
    <property type="entry name" value="Rev_trsase/Diguanyl_cyclase"/>
</dbReference>
<comment type="caution">
    <text evidence="4">The sequence shown here is derived from an EMBL/GenBank/DDBJ whole genome shotgun (WGS) entry which is preliminary data.</text>
</comment>
<dbReference type="SUPFAM" id="SSF55073">
    <property type="entry name" value="Nucleotide cyclase"/>
    <property type="match status" value="1"/>
</dbReference>
<dbReference type="CDD" id="cd00130">
    <property type="entry name" value="PAS"/>
    <property type="match status" value="1"/>
</dbReference>
<keyword evidence="5" id="KW-1185">Reference proteome</keyword>
<dbReference type="SMART" id="SM00267">
    <property type="entry name" value="GGDEF"/>
    <property type="match status" value="1"/>
</dbReference>
<feature type="domain" description="GGDEF" evidence="3">
    <location>
        <begin position="387"/>
        <end position="520"/>
    </location>
</feature>
<feature type="transmembrane region" description="Helical" evidence="1">
    <location>
        <begin position="39"/>
        <end position="58"/>
    </location>
</feature>